<reference evidence="1 2" key="1">
    <citation type="journal article" date="2014" name="Genome Biol. Evol.">
        <title>Comparative genomics and transcriptomics analyses reveal divergent lifestyle features of nematode endoparasitic fungus Hirsutella minnesotensis.</title>
        <authorList>
            <person name="Lai Y."/>
            <person name="Liu K."/>
            <person name="Zhang X."/>
            <person name="Zhang X."/>
            <person name="Li K."/>
            <person name="Wang N."/>
            <person name="Shu C."/>
            <person name="Wu Y."/>
            <person name="Wang C."/>
            <person name="Bushley K.E."/>
            <person name="Xiang M."/>
            <person name="Liu X."/>
        </authorList>
    </citation>
    <scope>NUCLEOTIDE SEQUENCE [LARGE SCALE GENOMIC DNA]</scope>
    <source>
        <strain evidence="1 2">3608</strain>
    </source>
</reference>
<accession>A0A0F8A358</accession>
<dbReference type="Gene3D" id="2.60.120.330">
    <property type="entry name" value="B-lactam Antibiotic, Isopenicillin N Synthase, Chain"/>
    <property type="match status" value="1"/>
</dbReference>
<dbReference type="InterPro" id="IPR027443">
    <property type="entry name" value="IPNS-like_sf"/>
</dbReference>
<dbReference type="SUPFAM" id="SSF51197">
    <property type="entry name" value="Clavaminate synthase-like"/>
    <property type="match status" value="1"/>
</dbReference>
<sequence length="97" mass="10671">MPPHSSLGHVNTKCSVAEHKVSGITQAISTTTVVDLKIAYSKEGEEYPPRYSIAYFCNPNFDSFIETLPGTYAADAEKKYTGVNSGEYLVQRLTATY</sequence>
<dbReference type="AlphaFoldDB" id="A0A0F8A358"/>
<proteinExistence type="predicted"/>
<keyword evidence="2" id="KW-1185">Reference proteome</keyword>
<protein>
    <submittedName>
        <fullName evidence="1">Uncharacterized protein</fullName>
    </submittedName>
</protein>
<gene>
    <name evidence="1" type="ORF">HIM_09327</name>
</gene>
<name>A0A0F8A358_9HYPO</name>
<dbReference type="Proteomes" id="UP000054481">
    <property type="component" value="Unassembled WGS sequence"/>
</dbReference>
<evidence type="ECO:0000313" key="1">
    <source>
        <dbReference type="EMBL" id="KJZ71254.1"/>
    </source>
</evidence>
<evidence type="ECO:0000313" key="2">
    <source>
        <dbReference type="Proteomes" id="UP000054481"/>
    </source>
</evidence>
<dbReference type="EMBL" id="KQ030581">
    <property type="protein sequence ID" value="KJZ71254.1"/>
    <property type="molecule type" value="Genomic_DNA"/>
</dbReference>
<organism evidence="1 2">
    <name type="scientific">Hirsutella minnesotensis 3608</name>
    <dbReference type="NCBI Taxonomy" id="1043627"/>
    <lineage>
        <taxon>Eukaryota</taxon>
        <taxon>Fungi</taxon>
        <taxon>Dikarya</taxon>
        <taxon>Ascomycota</taxon>
        <taxon>Pezizomycotina</taxon>
        <taxon>Sordariomycetes</taxon>
        <taxon>Hypocreomycetidae</taxon>
        <taxon>Hypocreales</taxon>
        <taxon>Ophiocordycipitaceae</taxon>
        <taxon>Hirsutella</taxon>
    </lineage>
</organism>
<dbReference type="OrthoDB" id="288590at2759"/>